<dbReference type="EMBL" id="JAAARO010000002">
    <property type="protein sequence ID" value="KAF5751321.1"/>
    <property type="molecule type" value="Genomic_DNA"/>
</dbReference>
<feature type="transmembrane region" description="Helical" evidence="1">
    <location>
        <begin position="58"/>
        <end position="77"/>
    </location>
</feature>
<sequence length="161" mass="18332">MEQQTYFDCLERRIRADFSDQLIFSHAMPSPIPPSPSPPPPSFTCTNTARRESKFLKFLTSCGTLSCVMEALAIMVIELANRGLIIFGGGVNVIIGMHHIHHKLLMCKLEAHLNAENKMHEKTKEADLLKLHSSTPFLLFFERENTVFLAHYNSHLILREI</sequence>
<keyword evidence="3" id="KW-1185">Reference proteome</keyword>
<accession>A0A7J7DYI1</accession>
<evidence type="ECO:0000313" key="3">
    <source>
        <dbReference type="Proteomes" id="UP000593562"/>
    </source>
</evidence>
<evidence type="ECO:0000313" key="2">
    <source>
        <dbReference type="EMBL" id="KAF5751321.1"/>
    </source>
</evidence>
<keyword evidence="1" id="KW-0812">Transmembrane</keyword>
<reference evidence="2 3" key="1">
    <citation type="journal article" date="2020" name="Nat. Commun.">
        <title>Genome of Tripterygium wilfordii and identification of cytochrome P450 involved in triptolide biosynthesis.</title>
        <authorList>
            <person name="Tu L."/>
            <person name="Su P."/>
            <person name="Zhang Z."/>
            <person name="Gao L."/>
            <person name="Wang J."/>
            <person name="Hu T."/>
            <person name="Zhou J."/>
            <person name="Zhang Y."/>
            <person name="Zhao Y."/>
            <person name="Liu Y."/>
            <person name="Song Y."/>
            <person name="Tong Y."/>
            <person name="Lu Y."/>
            <person name="Yang J."/>
            <person name="Xu C."/>
            <person name="Jia M."/>
            <person name="Peters R.J."/>
            <person name="Huang L."/>
            <person name="Gao W."/>
        </authorList>
    </citation>
    <scope>NUCLEOTIDE SEQUENCE [LARGE SCALE GENOMIC DNA]</scope>
    <source>
        <strain evidence="3">cv. XIE 37</strain>
        <tissue evidence="2">Leaf</tissue>
    </source>
</reference>
<dbReference type="InParanoid" id="A0A7J7DYI1"/>
<dbReference type="Proteomes" id="UP000593562">
    <property type="component" value="Unassembled WGS sequence"/>
</dbReference>
<keyword evidence="1" id="KW-1133">Transmembrane helix</keyword>
<evidence type="ECO:0000256" key="1">
    <source>
        <dbReference type="SAM" id="Phobius"/>
    </source>
</evidence>
<organism evidence="2 3">
    <name type="scientific">Tripterygium wilfordii</name>
    <name type="common">Thunder God vine</name>
    <dbReference type="NCBI Taxonomy" id="458696"/>
    <lineage>
        <taxon>Eukaryota</taxon>
        <taxon>Viridiplantae</taxon>
        <taxon>Streptophyta</taxon>
        <taxon>Embryophyta</taxon>
        <taxon>Tracheophyta</taxon>
        <taxon>Spermatophyta</taxon>
        <taxon>Magnoliopsida</taxon>
        <taxon>eudicotyledons</taxon>
        <taxon>Gunneridae</taxon>
        <taxon>Pentapetalae</taxon>
        <taxon>rosids</taxon>
        <taxon>fabids</taxon>
        <taxon>Celastrales</taxon>
        <taxon>Celastraceae</taxon>
        <taxon>Tripterygium</taxon>
    </lineage>
</organism>
<name>A0A7J7DYI1_TRIWF</name>
<gene>
    <name evidence="2" type="ORF">HS088_TW02G00334</name>
</gene>
<dbReference type="AlphaFoldDB" id="A0A7J7DYI1"/>
<protein>
    <submittedName>
        <fullName evidence="2">Uncharacterized protein</fullName>
    </submittedName>
</protein>
<proteinExistence type="predicted"/>
<keyword evidence="1" id="KW-0472">Membrane</keyword>
<comment type="caution">
    <text evidence="2">The sequence shown here is derived from an EMBL/GenBank/DDBJ whole genome shotgun (WGS) entry which is preliminary data.</text>
</comment>